<organism evidence="2 3">
    <name type="scientific">Dactylonectria estremocensis</name>
    <dbReference type="NCBI Taxonomy" id="1079267"/>
    <lineage>
        <taxon>Eukaryota</taxon>
        <taxon>Fungi</taxon>
        <taxon>Dikarya</taxon>
        <taxon>Ascomycota</taxon>
        <taxon>Pezizomycotina</taxon>
        <taxon>Sordariomycetes</taxon>
        <taxon>Hypocreomycetidae</taxon>
        <taxon>Hypocreales</taxon>
        <taxon>Nectriaceae</taxon>
        <taxon>Dactylonectria</taxon>
    </lineage>
</organism>
<dbReference type="PANTHER" id="PTHR40260:SF2">
    <property type="entry name" value="BLR8190 PROTEIN"/>
    <property type="match status" value="1"/>
</dbReference>
<dbReference type="SUPFAM" id="SSF54909">
    <property type="entry name" value="Dimeric alpha+beta barrel"/>
    <property type="match status" value="1"/>
</dbReference>
<gene>
    <name evidence="2" type="ORF">B0J13DRAFT_624212</name>
</gene>
<evidence type="ECO:0008006" key="4">
    <source>
        <dbReference type="Google" id="ProtNLM"/>
    </source>
</evidence>
<dbReference type="PANTHER" id="PTHR40260">
    <property type="entry name" value="BLR8190 PROTEIN"/>
    <property type="match status" value="1"/>
</dbReference>
<reference evidence="2" key="1">
    <citation type="journal article" date="2021" name="Nat. Commun.">
        <title>Genetic determinants of endophytism in the Arabidopsis root mycobiome.</title>
        <authorList>
            <person name="Mesny F."/>
            <person name="Miyauchi S."/>
            <person name="Thiergart T."/>
            <person name="Pickel B."/>
            <person name="Atanasova L."/>
            <person name="Karlsson M."/>
            <person name="Huettel B."/>
            <person name="Barry K.W."/>
            <person name="Haridas S."/>
            <person name="Chen C."/>
            <person name="Bauer D."/>
            <person name="Andreopoulos W."/>
            <person name="Pangilinan J."/>
            <person name="LaButti K."/>
            <person name="Riley R."/>
            <person name="Lipzen A."/>
            <person name="Clum A."/>
            <person name="Drula E."/>
            <person name="Henrissat B."/>
            <person name="Kohler A."/>
            <person name="Grigoriev I.V."/>
            <person name="Martin F.M."/>
            <person name="Hacquard S."/>
        </authorList>
    </citation>
    <scope>NUCLEOTIDE SEQUENCE</scope>
    <source>
        <strain evidence="2">MPI-CAGE-AT-0021</strain>
    </source>
</reference>
<dbReference type="InterPro" id="IPR009799">
    <property type="entry name" value="EthD_dom"/>
</dbReference>
<evidence type="ECO:0000313" key="2">
    <source>
        <dbReference type="EMBL" id="KAH7140356.1"/>
    </source>
</evidence>
<dbReference type="EMBL" id="JAGMUU010000013">
    <property type="protein sequence ID" value="KAH7140356.1"/>
    <property type="molecule type" value="Genomic_DNA"/>
</dbReference>
<dbReference type="NCBIfam" id="TIGR02118">
    <property type="entry name" value="EthD family reductase"/>
    <property type="match status" value="1"/>
</dbReference>
<protein>
    <recommendedName>
        <fullName evidence="4">EthD domain-containing protein</fullName>
    </recommendedName>
</protein>
<comment type="similarity">
    <text evidence="1">Belongs to the tpcK family.</text>
</comment>
<comment type="caution">
    <text evidence="2">The sequence shown here is derived from an EMBL/GenBank/DDBJ whole genome shotgun (WGS) entry which is preliminary data.</text>
</comment>
<sequence length="114" mass="12302">MASTSNVTVLYPAPAEGQTFDMDYYVSTHLQKVQEAWKDIGVKGVQMIKFTDAVGGGKLPFSVAAITTFDSPDGSKKALVAPQTKAVFEDAPNYTNMQPLLLLGDVTASWDRAE</sequence>
<name>A0A9P9J1Z6_9HYPO</name>
<evidence type="ECO:0000313" key="3">
    <source>
        <dbReference type="Proteomes" id="UP000717696"/>
    </source>
</evidence>
<dbReference type="GO" id="GO:0016491">
    <property type="term" value="F:oxidoreductase activity"/>
    <property type="evidence" value="ECO:0007669"/>
    <property type="project" value="InterPro"/>
</dbReference>
<dbReference type="InterPro" id="IPR011008">
    <property type="entry name" value="Dimeric_a/b-barrel"/>
</dbReference>
<dbReference type="AlphaFoldDB" id="A0A9P9J1Z6"/>
<dbReference type="Gene3D" id="3.30.70.100">
    <property type="match status" value="1"/>
</dbReference>
<proteinExistence type="inferred from homology"/>
<dbReference type="Proteomes" id="UP000717696">
    <property type="component" value="Unassembled WGS sequence"/>
</dbReference>
<accession>A0A9P9J1Z6</accession>
<dbReference type="OrthoDB" id="4892971at2759"/>
<evidence type="ECO:0000256" key="1">
    <source>
        <dbReference type="ARBA" id="ARBA00005986"/>
    </source>
</evidence>
<keyword evidence="3" id="KW-1185">Reference proteome</keyword>